<dbReference type="GO" id="GO:0000155">
    <property type="term" value="F:phosphorelay sensor kinase activity"/>
    <property type="evidence" value="ECO:0007669"/>
    <property type="project" value="InterPro"/>
</dbReference>
<keyword evidence="6" id="KW-0808">Transferase</keyword>
<feature type="domain" description="Histidine kinase" evidence="10">
    <location>
        <begin position="440"/>
        <end position="648"/>
    </location>
</feature>
<comment type="caution">
    <text evidence="11">The sequence shown here is derived from an EMBL/GenBank/DDBJ whole genome shotgun (WGS) entry which is preliminary data.</text>
</comment>
<comment type="catalytic activity">
    <reaction evidence="1">
        <text>ATP + protein L-histidine = ADP + protein N-phospho-L-histidine.</text>
        <dbReference type="EC" id="2.7.13.3"/>
    </reaction>
</comment>
<dbReference type="InterPro" id="IPR011623">
    <property type="entry name" value="7TMR_DISM_rcpt_extracell_dom1"/>
</dbReference>
<feature type="transmembrane region" description="Helical" evidence="9">
    <location>
        <begin position="307"/>
        <end position="327"/>
    </location>
</feature>
<keyword evidence="9" id="KW-0472">Membrane</keyword>
<protein>
    <recommendedName>
        <fullName evidence="3">histidine kinase</fullName>
        <ecNumber evidence="3">2.7.13.3</ecNumber>
    </recommendedName>
</protein>
<feature type="transmembrane region" description="Helical" evidence="9">
    <location>
        <begin position="281"/>
        <end position="301"/>
    </location>
</feature>
<evidence type="ECO:0000256" key="9">
    <source>
        <dbReference type="SAM" id="Phobius"/>
    </source>
</evidence>
<dbReference type="Gene3D" id="2.60.40.2380">
    <property type="match status" value="1"/>
</dbReference>
<reference evidence="11" key="1">
    <citation type="submission" date="2022-07" db="EMBL/GenBank/DDBJ databases">
        <authorList>
            <person name="Otstavnykh N."/>
            <person name="Isaeva M."/>
            <person name="Bystritskaya E."/>
        </authorList>
    </citation>
    <scope>NUCLEOTIDE SEQUENCE</scope>
    <source>
        <strain evidence="11">10Alg 79</strain>
    </source>
</reference>
<evidence type="ECO:0000256" key="3">
    <source>
        <dbReference type="ARBA" id="ARBA00012438"/>
    </source>
</evidence>
<name>A0AAJ1UC05_9RHOB</name>
<dbReference type="EC" id="2.7.13.3" evidence="3"/>
<evidence type="ECO:0000256" key="1">
    <source>
        <dbReference type="ARBA" id="ARBA00000085"/>
    </source>
</evidence>
<evidence type="ECO:0000256" key="2">
    <source>
        <dbReference type="ARBA" id="ARBA00004651"/>
    </source>
</evidence>
<evidence type="ECO:0000256" key="5">
    <source>
        <dbReference type="ARBA" id="ARBA00022553"/>
    </source>
</evidence>
<keyword evidence="9" id="KW-0812">Transmembrane</keyword>
<evidence type="ECO:0000256" key="7">
    <source>
        <dbReference type="ARBA" id="ARBA00022777"/>
    </source>
</evidence>
<keyword evidence="4" id="KW-1003">Cell membrane</keyword>
<dbReference type="Pfam" id="PF07695">
    <property type="entry name" value="7TMR-DISM_7TM"/>
    <property type="match status" value="1"/>
</dbReference>
<dbReference type="PANTHER" id="PTHR44936:SF9">
    <property type="entry name" value="SENSOR PROTEIN CREC"/>
    <property type="match status" value="1"/>
</dbReference>
<feature type="transmembrane region" description="Helical" evidence="9">
    <location>
        <begin position="369"/>
        <end position="386"/>
    </location>
</feature>
<dbReference type="Proteomes" id="UP001227162">
    <property type="component" value="Unassembled WGS sequence"/>
</dbReference>
<dbReference type="SMART" id="SM00387">
    <property type="entry name" value="HATPase_c"/>
    <property type="match status" value="1"/>
</dbReference>
<dbReference type="InterPro" id="IPR036890">
    <property type="entry name" value="HATPase_C_sf"/>
</dbReference>
<dbReference type="Gene3D" id="3.30.565.10">
    <property type="entry name" value="Histidine kinase-like ATPase, C-terminal domain"/>
    <property type="match status" value="1"/>
</dbReference>
<accession>A0AAJ1UC05</accession>
<keyword evidence="5" id="KW-0597">Phosphoprotein</keyword>
<dbReference type="PROSITE" id="PS50109">
    <property type="entry name" value="HIS_KIN"/>
    <property type="match status" value="1"/>
</dbReference>
<dbReference type="InterPro" id="IPR011622">
    <property type="entry name" value="7TMR_DISM_rcpt_extracell_dom2"/>
</dbReference>
<keyword evidence="8" id="KW-0902">Two-component regulatory system</keyword>
<dbReference type="InterPro" id="IPR003661">
    <property type="entry name" value="HisK_dim/P_dom"/>
</dbReference>
<dbReference type="Pfam" id="PF07696">
    <property type="entry name" value="7TMR-DISMED2"/>
    <property type="match status" value="1"/>
</dbReference>
<feature type="transmembrane region" description="Helical" evidence="9">
    <location>
        <begin position="188"/>
        <end position="204"/>
    </location>
</feature>
<dbReference type="SUPFAM" id="SSF47384">
    <property type="entry name" value="Homodimeric domain of signal transducing histidine kinase"/>
    <property type="match status" value="1"/>
</dbReference>
<feature type="transmembrane region" description="Helical" evidence="9">
    <location>
        <begin position="248"/>
        <end position="269"/>
    </location>
</feature>
<dbReference type="GO" id="GO:0005886">
    <property type="term" value="C:plasma membrane"/>
    <property type="evidence" value="ECO:0007669"/>
    <property type="project" value="UniProtKB-SubCell"/>
</dbReference>
<evidence type="ECO:0000259" key="10">
    <source>
        <dbReference type="PROSITE" id="PS50109"/>
    </source>
</evidence>
<evidence type="ECO:0000256" key="4">
    <source>
        <dbReference type="ARBA" id="ARBA00022475"/>
    </source>
</evidence>
<evidence type="ECO:0000313" key="11">
    <source>
        <dbReference type="EMBL" id="MDQ2093132.1"/>
    </source>
</evidence>
<dbReference type="Pfam" id="PF02518">
    <property type="entry name" value="HATPase_c"/>
    <property type="match status" value="1"/>
</dbReference>
<dbReference type="InterPro" id="IPR005467">
    <property type="entry name" value="His_kinase_dom"/>
</dbReference>
<organism evidence="11 12">
    <name type="scientific">Rhodalgimonas zhirmunskyi</name>
    <dbReference type="NCBI Taxonomy" id="2964767"/>
    <lineage>
        <taxon>Bacteria</taxon>
        <taxon>Pseudomonadati</taxon>
        <taxon>Pseudomonadota</taxon>
        <taxon>Alphaproteobacteria</taxon>
        <taxon>Rhodobacterales</taxon>
        <taxon>Roseobacteraceae</taxon>
        <taxon>Rhodalgimonas</taxon>
    </lineage>
</organism>
<proteinExistence type="predicted"/>
<dbReference type="CDD" id="cd00082">
    <property type="entry name" value="HisKA"/>
    <property type="match status" value="1"/>
</dbReference>
<dbReference type="InterPro" id="IPR050980">
    <property type="entry name" value="2C_sensor_his_kinase"/>
</dbReference>
<dbReference type="PANTHER" id="PTHR44936">
    <property type="entry name" value="SENSOR PROTEIN CREC"/>
    <property type="match status" value="1"/>
</dbReference>
<reference evidence="11" key="2">
    <citation type="submission" date="2023-04" db="EMBL/GenBank/DDBJ databases">
        <title>'Rhodoalgimonas zhirmunskyi' gen. nov., isolated from a red alga.</title>
        <authorList>
            <person name="Nedashkovskaya O.I."/>
            <person name="Otstavnykh N.Y."/>
            <person name="Bystritskaya E.P."/>
            <person name="Balabanova L.A."/>
            <person name="Isaeva M.P."/>
        </authorList>
    </citation>
    <scope>NUCLEOTIDE SEQUENCE</scope>
    <source>
        <strain evidence="11">10Alg 79</strain>
    </source>
</reference>
<dbReference type="EMBL" id="JANFFA010000001">
    <property type="protein sequence ID" value="MDQ2093132.1"/>
    <property type="molecule type" value="Genomic_DNA"/>
</dbReference>
<keyword evidence="12" id="KW-1185">Reference proteome</keyword>
<keyword evidence="7 11" id="KW-0418">Kinase</keyword>
<feature type="transmembrane region" description="Helical" evidence="9">
    <location>
        <begin position="211"/>
        <end position="228"/>
    </location>
</feature>
<comment type="subcellular location">
    <subcellularLocation>
        <location evidence="2">Cell membrane</location>
        <topology evidence="2">Multi-pass membrane protein</topology>
    </subcellularLocation>
</comment>
<dbReference type="InterPro" id="IPR003594">
    <property type="entry name" value="HATPase_dom"/>
</dbReference>
<evidence type="ECO:0000256" key="6">
    <source>
        <dbReference type="ARBA" id="ARBA00022679"/>
    </source>
</evidence>
<dbReference type="InterPro" id="IPR036097">
    <property type="entry name" value="HisK_dim/P_sf"/>
</dbReference>
<gene>
    <name evidence="11" type="ORF">NOI20_03330</name>
</gene>
<feature type="transmembrane region" description="Helical" evidence="9">
    <location>
        <begin position="334"/>
        <end position="357"/>
    </location>
</feature>
<dbReference type="SUPFAM" id="SSF55874">
    <property type="entry name" value="ATPase domain of HSP90 chaperone/DNA topoisomerase II/histidine kinase"/>
    <property type="match status" value="1"/>
</dbReference>
<dbReference type="AlphaFoldDB" id="A0AAJ1UC05"/>
<sequence>MLLTIYMILFGTTISARPPPAPVPLSAPTEFAVLLPYVRILSDPTRQLTLAEVIAPETETAWRTSQKSNLDFGYIKSVTWLHLPIENASKQTSNWRLHIKENFFQLIEIYTVSPDGAVKLLEALSPTSVFADRDIPYPEITVAFELPPGETTQLYIRYWSGGSSEISFDIHTQESFAKISASRTAKNFIFYGMMLLLVLAALASSVITRQFVFFAYACYALSGLLFVMHADGNTFQYLWPNAPLLNGYATILLGAALISAGGNFARHFLQTAQYNPLLDKILLATIFLGGAMILASIVVDHQVIKKYLVLLATASVMVFVFSGLVAARTRFREVRFFVLAWIGAVISSTLMMSRHWLGVELPEQMVFDSMRVVFVVDAALMGFAIIDRFNMVRQDQRAALETSLSEAKRSLSLSHRLQHLEEQYAVAVELARAQERQMADTVHDLRQPLHALRLNVQSLMQGGHDGQSDLEDTFAYLEQLVTRELSAHSSGSDLTPPPASDATDIDEMMAAVHDMFLAEANAKGIELRMVPSRARTSLPPLALMRILSNLVANAIKYTPEGRVLVGVRRCADGSNRLEVHDSGAGLTPGEFEQALHRNSRLERDKAKQGQGLGLSIVADLARQNSLEIGLCATRRSGAGLYVVLPAPD</sequence>
<evidence type="ECO:0000256" key="8">
    <source>
        <dbReference type="ARBA" id="ARBA00023012"/>
    </source>
</evidence>
<keyword evidence="9" id="KW-1133">Transmembrane helix</keyword>
<evidence type="ECO:0000313" key="12">
    <source>
        <dbReference type="Proteomes" id="UP001227162"/>
    </source>
</evidence>